<dbReference type="InterPro" id="IPR001375">
    <property type="entry name" value="Peptidase_S9_cat"/>
</dbReference>
<dbReference type="Gene3D" id="2.120.10.60">
    <property type="entry name" value="Tricorn protease N-terminal domain"/>
    <property type="match status" value="1"/>
</dbReference>
<name>A6FWT0_9BACT</name>
<accession>A6FWT0</accession>
<dbReference type="InterPro" id="IPR011042">
    <property type="entry name" value="6-blade_b-propeller_TolB-like"/>
</dbReference>
<evidence type="ECO:0000256" key="2">
    <source>
        <dbReference type="ARBA" id="ARBA00022670"/>
    </source>
</evidence>
<dbReference type="STRING" id="391625.PPSIR1_04788"/>
<sequence>MLSTTYDPASDPRNDPETGWDFVDRRDPLDPAARKREPFTIDTLYALRSVGAPQWSPDGERILFTATRYDLAAGEQNTDIYLVHADGTGLRAMTRFEGSDGSPRWLPDGRSFVFVSTRSDADSEGAQLWRMAIDGGEPERLTGVSTGVGSPEVSPDGARVAFVTTVFPEHGDDDLANAEAGTALAENPIQAHIADDLLYRHWTAYADLQRSHIFVLELESGAVADVTPGDFDSPAFGGSFAFSPDGKELCFESNRDPNNAQSWTTNKDLFVVPLVAEQAGPRGAAALAKAWAEPLNITDANEAYDGAPAYSPDGRYIAFRRQAIPAYESDRARLAVYDRERGETTVLTEGFDNWVTDLAWAPDSASVIFEADVEGRTPLFRVERAGGAITKLALPAVRSWDVGPAGALAFTHSGIGTPVELYTADAQGRRGRRLTGFNDAIVERVDMRPAEELWIESKDGRKVHTWLVKPHGFDPKKTYPLIVNVHGGPQSQWQDSFRGDWQVYPGSGYVLAFPNPTGSSGYGQDYTAAISKDWGGAVFEDVMAVVEHLAAEPYVDDKRVGAMGWSYGGYMMNWLLGHTDRFAAIASMMGIYELDSFYGATEELWFPEWDLGGPAWENPEAYAEWSPSTYADKFVTPTLIVTGELDYRVPYTQSLQLFTALRRKDVPARLIVFPNDGHWPSHVRSMPLYYAAHLDWFHRYLGGEPSPYDPEALVRGTAFEETVTP</sequence>
<proteinExistence type="inferred from homology"/>
<dbReference type="GO" id="GO:0006508">
    <property type="term" value="P:proteolysis"/>
    <property type="evidence" value="ECO:0007669"/>
    <property type="project" value="UniProtKB-KW"/>
</dbReference>
<keyword evidence="5" id="KW-0720">Serine protease</keyword>
<dbReference type="Pfam" id="PF00326">
    <property type="entry name" value="Peptidase_S9"/>
    <property type="match status" value="1"/>
</dbReference>
<dbReference type="RefSeq" id="WP_006968929.1">
    <property type="nucleotide sequence ID" value="NZ_ABCS01000001.1"/>
</dbReference>
<evidence type="ECO:0000259" key="7">
    <source>
        <dbReference type="Pfam" id="PF00326"/>
    </source>
</evidence>
<feature type="region of interest" description="Disordered" evidence="6">
    <location>
        <begin position="1"/>
        <end position="34"/>
    </location>
</feature>
<protein>
    <submittedName>
        <fullName evidence="8">Peptidase S9, prolyl oligopeptidase active site region</fullName>
    </submittedName>
</protein>
<dbReference type="PANTHER" id="PTHR42776:SF13">
    <property type="entry name" value="DIPEPTIDYL-PEPTIDASE 5"/>
    <property type="match status" value="1"/>
</dbReference>
<keyword evidence="4" id="KW-0378">Hydrolase</keyword>
<evidence type="ECO:0000313" key="9">
    <source>
        <dbReference type="Proteomes" id="UP000005801"/>
    </source>
</evidence>
<dbReference type="PANTHER" id="PTHR42776">
    <property type="entry name" value="SERINE PEPTIDASE S9 FAMILY MEMBER"/>
    <property type="match status" value="1"/>
</dbReference>
<dbReference type="eggNOG" id="COG0823">
    <property type="taxonomic scope" value="Bacteria"/>
</dbReference>
<evidence type="ECO:0000256" key="1">
    <source>
        <dbReference type="ARBA" id="ARBA00010040"/>
    </source>
</evidence>
<dbReference type="eggNOG" id="COG1506">
    <property type="taxonomic scope" value="Bacteria"/>
</dbReference>
<keyword evidence="3" id="KW-0732">Signal</keyword>
<dbReference type="Gene3D" id="2.120.10.30">
    <property type="entry name" value="TolB, C-terminal domain"/>
    <property type="match status" value="2"/>
</dbReference>
<dbReference type="MEROPS" id="S09.012"/>
<dbReference type="InterPro" id="IPR011659">
    <property type="entry name" value="WD40"/>
</dbReference>
<gene>
    <name evidence="8" type="ORF">PPSIR1_04788</name>
</gene>
<comment type="similarity">
    <text evidence="1">Belongs to the peptidase S9C family.</text>
</comment>
<dbReference type="SUPFAM" id="SSF82171">
    <property type="entry name" value="DPP6 N-terminal domain-like"/>
    <property type="match status" value="1"/>
</dbReference>
<dbReference type="InterPro" id="IPR029058">
    <property type="entry name" value="AB_hydrolase_fold"/>
</dbReference>
<dbReference type="Gene3D" id="3.40.50.1820">
    <property type="entry name" value="alpha/beta hydrolase"/>
    <property type="match status" value="1"/>
</dbReference>
<dbReference type="AlphaFoldDB" id="A6FWT0"/>
<feature type="domain" description="Peptidase S9 prolyl oligopeptidase catalytic" evidence="7">
    <location>
        <begin position="497"/>
        <end position="703"/>
    </location>
</feature>
<comment type="caution">
    <text evidence="8">The sequence shown here is derived from an EMBL/GenBank/DDBJ whole genome shotgun (WGS) entry which is preliminary data.</text>
</comment>
<dbReference type="FunFam" id="3.40.50.1820:FF:000028">
    <property type="entry name" value="S9 family peptidase"/>
    <property type="match status" value="1"/>
</dbReference>
<feature type="compositionally biased region" description="Basic and acidic residues" evidence="6">
    <location>
        <begin position="10"/>
        <end position="34"/>
    </location>
</feature>
<reference evidence="8 9" key="1">
    <citation type="submission" date="2007-06" db="EMBL/GenBank/DDBJ databases">
        <authorList>
            <person name="Shimkets L."/>
            <person name="Ferriera S."/>
            <person name="Johnson J."/>
            <person name="Kravitz S."/>
            <person name="Beeson K."/>
            <person name="Sutton G."/>
            <person name="Rogers Y.-H."/>
            <person name="Friedman R."/>
            <person name="Frazier M."/>
            <person name="Venter J.C."/>
        </authorList>
    </citation>
    <scope>NUCLEOTIDE SEQUENCE [LARGE SCALE GENOMIC DNA]</scope>
    <source>
        <strain evidence="8 9">SIR-1</strain>
    </source>
</reference>
<dbReference type="Pfam" id="PF07676">
    <property type="entry name" value="PD40"/>
    <property type="match status" value="4"/>
</dbReference>
<evidence type="ECO:0000256" key="5">
    <source>
        <dbReference type="ARBA" id="ARBA00022825"/>
    </source>
</evidence>
<keyword evidence="9" id="KW-1185">Reference proteome</keyword>
<evidence type="ECO:0000256" key="4">
    <source>
        <dbReference type="ARBA" id="ARBA00022801"/>
    </source>
</evidence>
<evidence type="ECO:0000313" key="8">
    <source>
        <dbReference type="EMBL" id="EDM81754.1"/>
    </source>
</evidence>
<dbReference type="Proteomes" id="UP000005801">
    <property type="component" value="Unassembled WGS sequence"/>
</dbReference>
<dbReference type="EMBL" id="ABCS01000001">
    <property type="protein sequence ID" value="EDM81754.1"/>
    <property type="molecule type" value="Genomic_DNA"/>
</dbReference>
<evidence type="ECO:0000256" key="6">
    <source>
        <dbReference type="SAM" id="MobiDB-lite"/>
    </source>
</evidence>
<keyword evidence="2" id="KW-0645">Protease</keyword>
<organism evidence="8 9">
    <name type="scientific">Plesiocystis pacifica SIR-1</name>
    <dbReference type="NCBI Taxonomy" id="391625"/>
    <lineage>
        <taxon>Bacteria</taxon>
        <taxon>Pseudomonadati</taxon>
        <taxon>Myxococcota</taxon>
        <taxon>Polyangia</taxon>
        <taxon>Nannocystales</taxon>
        <taxon>Nannocystaceae</taxon>
        <taxon>Plesiocystis</taxon>
    </lineage>
</organism>
<evidence type="ECO:0000256" key="3">
    <source>
        <dbReference type="ARBA" id="ARBA00022729"/>
    </source>
</evidence>
<dbReference type="GO" id="GO:0004252">
    <property type="term" value="F:serine-type endopeptidase activity"/>
    <property type="evidence" value="ECO:0007669"/>
    <property type="project" value="TreeGrafter"/>
</dbReference>
<dbReference type="SUPFAM" id="SSF53474">
    <property type="entry name" value="alpha/beta-Hydrolases"/>
    <property type="match status" value="1"/>
</dbReference>